<dbReference type="RefSeq" id="WP_222583932.1">
    <property type="nucleotide sequence ID" value="NZ_JAHVHP010000002.1"/>
</dbReference>
<evidence type="ECO:0000313" key="9">
    <source>
        <dbReference type="Proteomes" id="UP000766609"/>
    </source>
</evidence>
<dbReference type="InterPro" id="IPR028204">
    <property type="entry name" value="Tricorn_C1"/>
</dbReference>
<dbReference type="Pfam" id="PF14684">
    <property type="entry name" value="Tricorn_C1"/>
    <property type="match status" value="1"/>
</dbReference>
<dbReference type="CDD" id="cd07563">
    <property type="entry name" value="Peptidase_S41_IRBP"/>
    <property type="match status" value="1"/>
</dbReference>
<evidence type="ECO:0000259" key="7">
    <source>
        <dbReference type="SMART" id="SM00245"/>
    </source>
</evidence>
<name>A0ABS7N5A4_9BACT</name>
<evidence type="ECO:0000313" key="8">
    <source>
        <dbReference type="EMBL" id="MBY5951160.1"/>
    </source>
</evidence>
<feature type="domain" description="Tail specific protease" evidence="7">
    <location>
        <begin position="111"/>
        <end position="311"/>
    </location>
</feature>
<dbReference type="Gene3D" id="3.30.750.44">
    <property type="match status" value="1"/>
</dbReference>
<comment type="similarity">
    <text evidence="2">Belongs to the peptidase S41B family.</text>
</comment>
<evidence type="ECO:0000256" key="1">
    <source>
        <dbReference type="ARBA" id="ARBA00004496"/>
    </source>
</evidence>
<keyword evidence="5" id="KW-0378">Hydrolase</keyword>
<evidence type="ECO:0000256" key="2">
    <source>
        <dbReference type="ARBA" id="ARBA00008524"/>
    </source>
</evidence>
<dbReference type="SUPFAM" id="SSF52096">
    <property type="entry name" value="ClpP/crotonase"/>
    <property type="match status" value="1"/>
</dbReference>
<accession>A0ABS7N5A4</accession>
<dbReference type="Pfam" id="PF03572">
    <property type="entry name" value="Peptidase_S41"/>
    <property type="match status" value="1"/>
</dbReference>
<protein>
    <submittedName>
        <fullName evidence="8">S41 family peptidase</fullName>
    </submittedName>
</protein>
<dbReference type="PANTHER" id="PTHR43253:SF1">
    <property type="entry name" value="TRICORN PROTEASE HOMOLOG 2-RELATED"/>
    <property type="match status" value="1"/>
</dbReference>
<dbReference type="InterPro" id="IPR005151">
    <property type="entry name" value="Tail-specific_protease"/>
</dbReference>
<sequence length="336" mass="37862">MKKLTGIWTLCILLVCGSCEQLFLDSQPENTNAENFDILWEVINERYSLFDYKKIDWDSIRTVYRPLALQAQNDTELYDVFAAMLNTLRDGHVNLRTPFDISRYLPYLGEPANYSFDVLEQNYLGDYRITGFLLNQEIEGVGYIHYRSFATPILDSELDFVVDRFKGLPGVVIDIRNNEGGDPANGLKIISRIISERTKLYSYQLKTGPGPDDFSEEKEVFLDPDRDNPGFPGRIVVLTNRTVYSAGSYFAAYTKALPEVVLMGDDTGGGCGVPAGYDLPNGWYFNYSSTIGYTVDGLNFEGGVPVDIRVEMTPEDIAAGRDPILERAIEYMKTGR</sequence>
<dbReference type="PANTHER" id="PTHR43253">
    <property type="entry name" value="TRICORN PROTEASE HOMOLOG 2-RELATED"/>
    <property type="match status" value="1"/>
</dbReference>
<keyword evidence="3" id="KW-0963">Cytoplasm</keyword>
<comment type="caution">
    <text evidence="8">The sequence shown here is derived from an EMBL/GenBank/DDBJ whole genome shotgun (WGS) entry which is preliminary data.</text>
</comment>
<gene>
    <name evidence="8" type="ORF">KUV23_09270</name>
</gene>
<keyword evidence="4" id="KW-0645">Protease</keyword>
<keyword evidence="9" id="KW-1185">Reference proteome</keyword>
<dbReference type="EMBL" id="JAHVHP010000002">
    <property type="protein sequence ID" value="MBY5951160.1"/>
    <property type="molecule type" value="Genomic_DNA"/>
</dbReference>
<organism evidence="8 9">
    <name type="scientific">Algoriphagus marincola</name>
    <dbReference type="NCBI Taxonomy" id="264027"/>
    <lineage>
        <taxon>Bacteria</taxon>
        <taxon>Pseudomonadati</taxon>
        <taxon>Bacteroidota</taxon>
        <taxon>Cytophagia</taxon>
        <taxon>Cytophagales</taxon>
        <taxon>Cyclobacteriaceae</taxon>
        <taxon>Algoriphagus</taxon>
    </lineage>
</organism>
<dbReference type="Gene3D" id="3.90.226.10">
    <property type="entry name" value="2-enoyl-CoA Hydratase, Chain A, domain 1"/>
    <property type="match status" value="1"/>
</dbReference>
<dbReference type="SMART" id="SM00245">
    <property type="entry name" value="TSPc"/>
    <property type="match status" value="1"/>
</dbReference>
<reference evidence="8 9" key="1">
    <citation type="submission" date="2021-06" db="EMBL/GenBank/DDBJ databases">
        <title>44 bacteria genomes isolated from Dapeng, Shenzhen.</title>
        <authorList>
            <person name="Zheng W."/>
            <person name="Yu S."/>
            <person name="Huang Y."/>
        </authorList>
    </citation>
    <scope>NUCLEOTIDE SEQUENCE [LARGE SCALE GENOMIC DNA]</scope>
    <source>
        <strain evidence="8 9">DP5N14-6</strain>
    </source>
</reference>
<evidence type="ECO:0000256" key="4">
    <source>
        <dbReference type="ARBA" id="ARBA00022670"/>
    </source>
</evidence>
<dbReference type="InterPro" id="IPR029045">
    <property type="entry name" value="ClpP/crotonase-like_dom_sf"/>
</dbReference>
<evidence type="ECO:0000256" key="3">
    <source>
        <dbReference type="ARBA" id="ARBA00022490"/>
    </source>
</evidence>
<dbReference type="Proteomes" id="UP000766609">
    <property type="component" value="Unassembled WGS sequence"/>
</dbReference>
<evidence type="ECO:0000256" key="6">
    <source>
        <dbReference type="ARBA" id="ARBA00022825"/>
    </source>
</evidence>
<dbReference type="InterPro" id="IPR012393">
    <property type="entry name" value="Tricorn_protease"/>
</dbReference>
<comment type="subcellular location">
    <subcellularLocation>
        <location evidence="1">Cytoplasm</location>
    </subcellularLocation>
</comment>
<evidence type="ECO:0000256" key="5">
    <source>
        <dbReference type="ARBA" id="ARBA00022801"/>
    </source>
</evidence>
<keyword evidence="6" id="KW-0720">Serine protease</keyword>
<proteinExistence type="inferred from homology"/>